<dbReference type="InterPro" id="IPR011333">
    <property type="entry name" value="SKP1/BTB/POZ_sf"/>
</dbReference>
<name>A0ABR1JPY9_9AGAR</name>
<dbReference type="InterPro" id="IPR000210">
    <property type="entry name" value="BTB/POZ_dom"/>
</dbReference>
<organism evidence="2 3">
    <name type="scientific">Marasmiellus scandens</name>
    <dbReference type="NCBI Taxonomy" id="2682957"/>
    <lineage>
        <taxon>Eukaryota</taxon>
        <taxon>Fungi</taxon>
        <taxon>Dikarya</taxon>
        <taxon>Basidiomycota</taxon>
        <taxon>Agaricomycotina</taxon>
        <taxon>Agaricomycetes</taxon>
        <taxon>Agaricomycetidae</taxon>
        <taxon>Agaricales</taxon>
        <taxon>Marasmiineae</taxon>
        <taxon>Omphalotaceae</taxon>
        <taxon>Marasmiellus</taxon>
    </lineage>
</organism>
<evidence type="ECO:0000259" key="1">
    <source>
        <dbReference type="PROSITE" id="PS50097"/>
    </source>
</evidence>
<comment type="caution">
    <text evidence="2">The sequence shown here is derived from an EMBL/GenBank/DDBJ whole genome shotgun (WGS) entry which is preliminary data.</text>
</comment>
<dbReference type="SUPFAM" id="SSF54695">
    <property type="entry name" value="POZ domain"/>
    <property type="match status" value="1"/>
</dbReference>
<gene>
    <name evidence="2" type="ORF">VKT23_007920</name>
</gene>
<dbReference type="EMBL" id="JBANRG010000011">
    <property type="protein sequence ID" value="KAK7462319.1"/>
    <property type="molecule type" value="Genomic_DNA"/>
</dbReference>
<protein>
    <recommendedName>
        <fullName evidence="1">BTB domain-containing protein</fullName>
    </recommendedName>
</protein>
<sequence length="265" mass="30307">MSETVQRSGSYYWKNVVFQVEGSLFRVPRFHFETSSEVFSDMFALPQADSKPEEGDGDAHPIKLEGIEAKDFECLLKVLYPRSPPMKEDLTTEHKWVSVLKLTTLWRFLGFRALAIDRLTSCSMNASERVVLGRQYSVYAWLRTGYIDLVKQSQTLSMEDVEKIGYLPSVRIFRLREELRKRHRKNNAVRLSTVTGKSHFHCAKCHNYGNQTNTLCCSCAGLANTSDYDLQLSISEIEKVVDGEFATELDDVQLEDKTFLIPTSP</sequence>
<evidence type="ECO:0000313" key="2">
    <source>
        <dbReference type="EMBL" id="KAK7462319.1"/>
    </source>
</evidence>
<dbReference type="Proteomes" id="UP001498398">
    <property type="component" value="Unassembled WGS sequence"/>
</dbReference>
<dbReference type="Pfam" id="PF00651">
    <property type="entry name" value="BTB"/>
    <property type="match status" value="1"/>
</dbReference>
<dbReference type="PROSITE" id="PS50097">
    <property type="entry name" value="BTB"/>
    <property type="match status" value="1"/>
</dbReference>
<feature type="domain" description="BTB" evidence="1">
    <location>
        <begin position="14"/>
        <end position="88"/>
    </location>
</feature>
<keyword evidence="3" id="KW-1185">Reference proteome</keyword>
<dbReference type="Gene3D" id="3.30.710.10">
    <property type="entry name" value="Potassium Channel Kv1.1, Chain A"/>
    <property type="match status" value="1"/>
</dbReference>
<evidence type="ECO:0000313" key="3">
    <source>
        <dbReference type="Proteomes" id="UP001498398"/>
    </source>
</evidence>
<proteinExistence type="predicted"/>
<reference evidence="2 3" key="1">
    <citation type="submission" date="2024-01" db="EMBL/GenBank/DDBJ databases">
        <title>A draft genome for the cacao thread blight pathogen Marasmiellus scandens.</title>
        <authorList>
            <person name="Baruah I.K."/>
            <person name="Leung J."/>
            <person name="Bukari Y."/>
            <person name="Amoako-Attah I."/>
            <person name="Meinhardt L.W."/>
            <person name="Bailey B.A."/>
            <person name="Cohen S.P."/>
        </authorList>
    </citation>
    <scope>NUCLEOTIDE SEQUENCE [LARGE SCALE GENOMIC DNA]</scope>
    <source>
        <strain evidence="2 3">GH-19</strain>
    </source>
</reference>
<accession>A0ABR1JPY9</accession>